<evidence type="ECO:0000256" key="4">
    <source>
        <dbReference type="ARBA" id="ARBA00022692"/>
    </source>
</evidence>
<keyword evidence="7 8" id="KW-0131">Cell cycle</keyword>
<evidence type="ECO:0000256" key="2">
    <source>
        <dbReference type="ARBA" id="ARBA00022475"/>
    </source>
</evidence>
<dbReference type="GO" id="GO:0005886">
    <property type="term" value="C:plasma membrane"/>
    <property type="evidence" value="ECO:0007669"/>
    <property type="project" value="UniProtKB-SubCell"/>
</dbReference>
<dbReference type="EMBL" id="POSP01000001">
    <property type="protein sequence ID" value="PND40094.1"/>
    <property type="molecule type" value="Genomic_DNA"/>
</dbReference>
<dbReference type="GO" id="GO:0032153">
    <property type="term" value="C:cell division site"/>
    <property type="evidence" value="ECO:0007669"/>
    <property type="project" value="UniProtKB-UniRule"/>
</dbReference>
<keyword evidence="3 8" id="KW-0132">Cell division</keyword>
<dbReference type="NCBIfam" id="TIGR02209">
    <property type="entry name" value="ftsL_broad"/>
    <property type="match status" value="1"/>
</dbReference>
<dbReference type="PANTHER" id="PTHR37479">
    <property type="entry name" value="CELL DIVISION PROTEIN FTSL"/>
    <property type="match status" value="1"/>
</dbReference>
<keyword evidence="12" id="KW-1185">Reference proteome</keyword>
<reference evidence="11 12" key="1">
    <citation type="submission" date="2018-01" db="EMBL/GenBank/DDBJ databases">
        <title>Draft genome sequence of Paucibacter aquatile CR182 isolated from freshwater of the Nakdong River.</title>
        <authorList>
            <person name="Choi A."/>
            <person name="Chung E.J."/>
        </authorList>
    </citation>
    <scope>NUCLEOTIDE SEQUENCE [LARGE SCALE GENOMIC DNA]</scope>
    <source>
        <strain evidence="11 12">CR182</strain>
    </source>
</reference>
<dbReference type="GO" id="GO:0043093">
    <property type="term" value="P:FtsZ-dependent cytokinesis"/>
    <property type="evidence" value="ECO:0007669"/>
    <property type="project" value="UniProtKB-UniRule"/>
</dbReference>
<comment type="caution">
    <text evidence="11">The sequence shown here is derived from an EMBL/GenBank/DDBJ whole genome shotgun (WGS) entry which is preliminary data.</text>
</comment>
<evidence type="ECO:0000256" key="10">
    <source>
        <dbReference type="SAM" id="MobiDB-lite"/>
    </source>
</evidence>
<comment type="function">
    <text evidence="8">Essential cell division protein. May link together the upstream cell division proteins, which are predominantly cytoplasmic, with the downstream cell division proteins, which are predominantly periplasmic.</text>
</comment>
<evidence type="ECO:0000256" key="1">
    <source>
        <dbReference type="ARBA" id="ARBA00004401"/>
    </source>
</evidence>
<proteinExistence type="inferred from homology"/>
<keyword evidence="6 8" id="KW-0472">Membrane</keyword>
<dbReference type="InterPro" id="IPR011922">
    <property type="entry name" value="Cell_div_FtsL"/>
</dbReference>
<name>A0A2N8L319_9BURK</name>
<dbReference type="RefSeq" id="WP_102766229.1">
    <property type="nucleotide sequence ID" value="NZ_CP124551.1"/>
</dbReference>
<organism evidence="11 12">
    <name type="scientific">Kinneretia aquatilis</name>
    <dbReference type="NCBI Taxonomy" id="2070761"/>
    <lineage>
        <taxon>Bacteria</taxon>
        <taxon>Pseudomonadati</taxon>
        <taxon>Pseudomonadota</taxon>
        <taxon>Betaproteobacteria</taxon>
        <taxon>Burkholderiales</taxon>
        <taxon>Sphaerotilaceae</taxon>
        <taxon>Roseateles</taxon>
    </lineage>
</organism>
<gene>
    <name evidence="8 11" type="primary">ftsL</name>
    <name evidence="11" type="ORF">C1O66_01520</name>
</gene>
<keyword evidence="2 8" id="KW-1003">Cell membrane</keyword>
<evidence type="ECO:0000256" key="8">
    <source>
        <dbReference type="HAMAP-Rule" id="MF_00910"/>
    </source>
</evidence>
<feature type="region of interest" description="Disordered" evidence="10">
    <location>
        <begin position="79"/>
        <end position="105"/>
    </location>
</feature>
<dbReference type="Pfam" id="PF04999">
    <property type="entry name" value="FtsL"/>
    <property type="match status" value="1"/>
</dbReference>
<dbReference type="PANTHER" id="PTHR37479:SF1">
    <property type="entry name" value="CELL DIVISION PROTEIN FTSL"/>
    <property type="match status" value="1"/>
</dbReference>
<dbReference type="Proteomes" id="UP000235916">
    <property type="component" value="Unassembled WGS sequence"/>
</dbReference>
<comment type="similarity">
    <text evidence="8">Belongs to the FtsL family.</text>
</comment>
<evidence type="ECO:0000256" key="5">
    <source>
        <dbReference type="ARBA" id="ARBA00022989"/>
    </source>
</evidence>
<dbReference type="HAMAP" id="MF_00910">
    <property type="entry name" value="FtsL"/>
    <property type="match status" value="1"/>
</dbReference>
<evidence type="ECO:0000256" key="9">
    <source>
        <dbReference type="NCBIfam" id="TIGR02209"/>
    </source>
</evidence>
<evidence type="ECO:0000313" key="12">
    <source>
        <dbReference type="Proteomes" id="UP000235916"/>
    </source>
</evidence>
<keyword evidence="4 8" id="KW-0812">Transmembrane</keyword>
<keyword evidence="5 8" id="KW-1133">Transmembrane helix</keyword>
<protein>
    <recommendedName>
        <fullName evidence="8 9">Cell division protein FtsL</fullName>
    </recommendedName>
</protein>
<sequence length="105" mass="11499">MGRLNFILLIAVLASGLMLVRSAYEARRLFTAVDREQAEGRRLEADSQRLQAERHAQATNIRVEKVARERLQMRGITPAVSQQVDDQQGARATVAAAAASTGARP</sequence>
<evidence type="ECO:0000256" key="3">
    <source>
        <dbReference type="ARBA" id="ARBA00022618"/>
    </source>
</evidence>
<comment type="subcellular location">
    <subcellularLocation>
        <location evidence="8">Cell inner membrane</location>
        <topology evidence="8">Single-pass type II membrane protein</topology>
    </subcellularLocation>
    <subcellularLocation>
        <location evidence="1">Cell membrane</location>
        <topology evidence="1">Single-pass type II membrane protein</topology>
    </subcellularLocation>
    <text evidence="8">Localizes to the division septum where it forms a ring structure.</text>
</comment>
<dbReference type="AlphaFoldDB" id="A0A2N8L319"/>
<accession>A0A2N8L319</accession>
<dbReference type="OrthoDB" id="5298556at2"/>
<evidence type="ECO:0000256" key="7">
    <source>
        <dbReference type="ARBA" id="ARBA00023306"/>
    </source>
</evidence>
<comment type="subunit">
    <text evidence="8">Part of a complex composed of FtsB, FtsL and FtsQ.</text>
</comment>
<feature type="compositionally biased region" description="Low complexity" evidence="10">
    <location>
        <begin position="89"/>
        <end position="105"/>
    </location>
</feature>
<evidence type="ECO:0000313" key="11">
    <source>
        <dbReference type="EMBL" id="PND40094.1"/>
    </source>
</evidence>
<keyword evidence="8" id="KW-0997">Cell inner membrane</keyword>
<evidence type="ECO:0000256" key="6">
    <source>
        <dbReference type="ARBA" id="ARBA00023136"/>
    </source>
</evidence>